<evidence type="ECO:0008006" key="5">
    <source>
        <dbReference type="Google" id="ProtNLM"/>
    </source>
</evidence>
<feature type="chain" id="PRO_5039137485" description="Lipoprotein with Yx(FWY)xxD motif" evidence="2">
    <location>
        <begin position="24"/>
        <end position="229"/>
    </location>
</feature>
<keyword evidence="4" id="KW-1185">Reference proteome</keyword>
<reference evidence="3 4" key="1">
    <citation type="submission" date="2020-05" db="EMBL/GenBank/DDBJ databases">
        <title>Nakamurella sp. DB0629 isolated from air conditioner.</title>
        <authorList>
            <person name="Kim D.H."/>
            <person name="Kim D.-U."/>
        </authorList>
    </citation>
    <scope>NUCLEOTIDE SEQUENCE [LARGE SCALE GENOMIC DNA]</scope>
    <source>
        <strain evidence="3 4">DB0629</strain>
    </source>
</reference>
<dbReference type="AlphaFoldDB" id="A0A849A813"/>
<dbReference type="Proteomes" id="UP000562984">
    <property type="component" value="Unassembled WGS sequence"/>
</dbReference>
<dbReference type="RefSeq" id="WP_171199384.1">
    <property type="nucleotide sequence ID" value="NZ_JABEND010000003.1"/>
</dbReference>
<proteinExistence type="predicted"/>
<evidence type="ECO:0000313" key="3">
    <source>
        <dbReference type="EMBL" id="NNG35746.1"/>
    </source>
</evidence>
<feature type="region of interest" description="Disordered" evidence="1">
    <location>
        <begin position="24"/>
        <end position="110"/>
    </location>
</feature>
<dbReference type="EMBL" id="JABEND010000003">
    <property type="protein sequence ID" value="NNG35746.1"/>
    <property type="molecule type" value="Genomic_DNA"/>
</dbReference>
<dbReference type="PANTHER" id="PTHR39335:SF1">
    <property type="entry name" value="BLL4220 PROTEIN"/>
    <property type="match status" value="1"/>
</dbReference>
<dbReference type="PROSITE" id="PS51257">
    <property type="entry name" value="PROKAR_LIPOPROTEIN"/>
    <property type="match status" value="1"/>
</dbReference>
<evidence type="ECO:0000256" key="1">
    <source>
        <dbReference type="SAM" id="MobiDB-lite"/>
    </source>
</evidence>
<dbReference type="PANTHER" id="PTHR39335">
    <property type="entry name" value="BLL4220 PROTEIN"/>
    <property type="match status" value="1"/>
</dbReference>
<comment type="caution">
    <text evidence="3">The sequence shown here is derived from an EMBL/GenBank/DDBJ whole genome shotgun (WGS) entry which is preliminary data.</text>
</comment>
<feature type="signal peptide" evidence="2">
    <location>
        <begin position="1"/>
        <end position="23"/>
    </location>
</feature>
<gene>
    <name evidence="3" type="ORF">HKD39_08485</name>
</gene>
<name>A0A849A813_9ACTN</name>
<keyword evidence="2" id="KW-0732">Signal</keyword>
<evidence type="ECO:0000256" key="2">
    <source>
        <dbReference type="SAM" id="SignalP"/>
    </source>
</evidence>
<organism evidence="3 4">
    <name type="scientific">Nakamurella aerolata</name>
    <dbReference type="NCBI Taxonomy" id="1656892"/>
    <lineage>
        <taxon>Bacteria</taxon>
        <taxon>Bacillati</taxon>
        <taxon>Actinomycetota</taxon>
        <taxon>Actinomycetes</taxon>
        <taxon>Nakamurellales</taxon>
        <taxon>Nakamurellaceae</taxon>
        <taxon>Nakamurella</taxon>
    </lineage>
</organism>
<feature type="compositionally biased region" description="Low complexity" evidence="1">
    <location>
        <begin position="24"/>
        <end position="98"/>
    </location>
</feature>
<dbReference type="GO" id="GO:0043448">
    <property type="term" value="P:alkane catabolic process"/>
    <property type="evidence" value="ECO:0007669"/>
    <property type="project" value="TreeGrafter"/>
</dbReference>
<evidence type="ECO:0000313" key="4">
    <source>
        <dbReference type="Proteomes" id="UP000562984"/>
    </source>
</evidence>
<protein>
    <recommendedName>
        <fullName evidence="5">Lipoprotein with Yx(FWY)xxD motif</fullName>
    </recommendedName>
</protein>
<dbReference type="InterPro" id="IPR005297">
    <property type="entry name" value="Lipoprotein_repeat"/>
</dbReference>
<accession>A0A849A813</accession>
<dbReference type="Pfam" id="PF03640">
    <property type="entry name" value="Lipoprotein_15"/>
    <property type="match status" value="2"/>
</dbReference>
<sequence length="229" mass="21955">MKTLKARKSLVAIAAAAALTLSACGSSSDSGASSDATTGTVATATSGTTATSSDDSAAGGAGSSSADDSATSEASDDSSSAASSDDSATGGAAGSSADDSTKSGGGADGLELETESTALGEIVVDGDGKTIYVFDKDTKGASTSACTGKCLGLWPLALTSGTPQLKGVSGTVGTIDTADGKKQVTLDGLPLYYYVKDTKPGDVAGQGVGGVWWVIGADGAKVTSPAPSK</sequence>